<keyword evidence="2 6" id="KW-0812">Transmembrane</keyword>
<dbReference type="GO" id="GO:0016020">
    <property type="term" value="C:membrane"/>
    <property type="evidence" value="ECO:0007669"/>
    <property type="project" value="UniProtKB-SubCell"/>
</dbReference>
<feature type="non-terminal residue" evidence="8">
    <location>
        <position position="1"/>
    </location>
</feature>
<organism evidence="8 9">
    <name type="scientific">Zopfia rhizophila CBS 207.26</name>
    <dbReference type="NCBI Taxonomy" id="1314779"/>
    <lineage>
        <taxon>Eukaryota</taxon>
        <taxon>Fungi</taxon>
        <taxon>Dikarya</taxon>
        <taxon>Ascomycota</taxon>
        <taxon>Pezizomycotina</taxon>
        <taxon>Dothideomycetes</taxon>
        <taxon>Dothideomycetes incertae sedis</taxon>
        <taxon>Zopfiaceae</taxon>
        <taxon>Zopfia</taxon>
    </lineage>
</organism>
<dbReference type="OrthoDB" id="5273647at2759"/>
<evidence type="ECO:0000256" key="1">
    <source>
        <dbReference type="ARBA" id="ARBA00004141"/>
    </source>
</evidence>
<evidence type="ECO:0000256" key="2">
    <source>
        <dbReference type="ARBA" id="ARBA00022692"/>
    </source>
</evidence>
<evidence type="ECO:0000256" key="4">
    <source>
        <dbReference type="ARBA" id="ARBA00023136"/>
    </source>
</evidence>
<proteinExistence type="inferred from homology"/>
<dbReference type="AlphaFoldDB" id="A0A6A6ECB7"/>
<gene>
    <name evidence="8" type="ORF">K469DRAFT_570023</name>
</gene>
<feature type="transmembrane region" description="Helical" evidence="6">
    <location>
        <begin position="12"/>
        <end position="35"/>
    </location>
</feature>
<feature type="transmembrane region" description="Helical" evidence="6">
    <location>
        <begin position="148"/>
        <end position="169"/>
    </location>
</feature>
<evidence type="ECO:0000256" key="6">
    <source>
        <dbReference type="SAM" id="Phobius"/>
    </source>
</evidence>
<comment type="subcellular location">
    <subcellularLocation>
        <location evidence="1">Membrane</location>
        <topology evidence="1">Multi-pass membrane protein</topology>
    </subcellularLocation>
</comment>
<name>A0A6A6ECB7_9PEZI</name>
<protein>
    <recommendedName>
        <fullName evidence="7">Rhodopsin domain-containing protein</fullName>
    </recommendedName>
</protein>
<dbReference type="Proteomes" id="UP000800200">
    <property type="component" value="Unassembled WGS sequence"/>
</dbReference>
<evidence type="ECO:0000313" key="8">
    <source>
        <dbReference type="EMBL" id="KAF2187466.1"/>
    </source>
</evidence>
<accession>A0A6A6ECB7</accession>
<dbReference type="EMBL" id="ML994627">
    <property type="protein sequence ID" value="KAF2187466.1"/>
    <property type="molecule type" value="Genomic_DNA"/>
</dbReference>
<reference evidence="8" key="1">
    <citation type="journal article" date="2020" name="Stud. Mycol.">
        <title>101 Dothideomycetes genomes: a test case for predicting lifestyles and emergence of pathogens.</title>
        <authorList>
            <person name="Haridas S."/>
            <person name="Albert R."/>
            <person name="Binder M."/>
            <person name="Bloem J."/>
            <person name="Labutti K."/>
            <person name="Salamov A."/>
            <person name="Andreopoulos B."/>
            <person name="Baker S."/>
            <person name="Barry K."/>
            <person name="Bills G."/>
            <person name="Bluhm B."/>
            <person name="Cannon C."/>
            <person name="Castanera R."/>
            <person name="Culley D."/>
            <person name="Daum C."/>
            <person name="Ezra D."/>
            <person name="Gonzalez J."/>
            <person name="Henrissat B."/>
            <person name="Kuo A."/>
            <person name="Liang C."/>
            <person name="Lipzen A."/>
            <person name="Lutzoni F."/>
            <person name="Magnuson J."/>
            <person name="Mondo S."/>
            <person name="Nolan M."/>
            <person name="Ohm R."/>
            <person name="Pangilinan J."/>
            <person name="Park H.-J."/>
            <person name="Ramirez L."/>
            <person name="Alfaro M."/>
            <person name="Sun H."/>
            <person name="Tritt A."/>
            <person name="Yoshinaga Y."/>
            <person name="Zwiers L.-H."/>
            <person name="Turgeon B."/>
            <person name="Goodwin S."/>
            <person name="Spatafora J."/>
            <person name="Crous P."/>
            <person name="Grigoriev I."/>
        </authorList>
    </citation>
    <scope>NUCLEOTIDE SEQUENCE</scope>
    <source>
        <strain evidence="8">CBS 207.26</strain>
    </source>
</reference>
<dbReference type="InterPro" id="IPR052337">
    <property type="entry name" value="SAT4-like"/>
</dbReference>
<dbReference type="InterPro" id="IPR049326">
    <property type="entry name" value="Rhodopsin_dom_fungi"/>
</dbReference>
<dbReference type="PANTHER" id="PTHR33048:SF123">
    <property type="entry name" value="INTEGRAL MEMBRANE PROTEIN"/>
    <property type="match status" value="1"/>
</dbReference>
<keyword evidence="9" id="KW-1185">Reference proteome</keyword>
<dbReference type="Pfam" id="PF20684">
    <property type="entry name" value="Fung_rhodopsin"/>
    <property type="match status" value="1"/>
</dbReference>
<feature type="transmembrane region" description="Helical" evidence="6">
    <location>
        <begin position="92"/>
        <end position="119"/>
    </location>
</feature>
<feature type="transmembrane region" description="Helical" evidence="6">
    <location>
        <begin position="55"/>
        <end position="80"/>
    </location>
</feature>
<keyword evidence="4 6" id="KW-0472">Membrane</keyword>
<comment type="similarity">
    <text evidence="5">Belongs to the SAT4 family.</text>
</comment>
<evidence type="ECO:0000259" key="7">
    <source>
        <dbReference type="Pfam" id="PF20684"/>
    </source>
</evidence>
<evidence type="ECO:0000256" key="5">
    <source>
        <dbReference type="ARBA" id="ARBA00038359"/>
    </source>
</evidence>
<evidence type="ECO:0000313" key="9">
    <source>
        <dbReference type="Proteomes" id="UP000800200"/>
    </source>
</evidence>
<feature type="domain" description="Rhodopsin" evidence="7">
    <location>
        <begin position="2"/>
        <end position="250"/>
    </location>
</feature>
<dbReference type="PANTHER" id="PTHR33048">
    <property type="entry name" value="PTH11-LIKE INTEGRAL MEMBRANE PROTEIN (AFU_ORTHOLOGUE AFUA_5G11245)"/>
    <property type="match status" value="1"/>
</dbReference>
<evidence type="ECO:0000256" key="3">
    <source>
        <dbReference type="ARBA" id="ARBA00022989"/>
    </source>
</evidence>
<sequence>FTRRWIAQEFGLYDILIATAVLLGAAQTATIILQVQHGHGGHAAELSIDQNIDTLMFKWINLIIYFRAIWVVKMSILTLFHRIGSGMRGFPWILHSLVVWVISIFTTLFAISTVLAKIFTCTPISRPWDVERLPTGCVYADGFNITQASINVFTDFVLLILSMPLARLLEVTRKQRGMPALVVIFSIGVIPLAASVKRLSVVLISAVGKGETWLNADTSWKWAYVPLWSQIEVDVGIMAASLPSLTPLLKQMWSGFIRYKSMTPSRIRTLTRPRESWGL</sequence>
<feature type="transmembrane region" description="Helical" evidence="6">
    <location>
        <begin position="181"/>
        <end position="207"/>
    </location>
</feature>
<keyword evidence="3 6" id="KW-1133">Transmembrane helix</keyword>